<accession>A0A9X7PFG9</accession>
<organism evidence="1 2">
    <name type="scientific">Streptosporangium nondiastaticum</name>
    <dbReference type="NCBI Taxonomy" id="35764"/>
    <lineage>
        <taxon>Bacteria</taxon>
        <taxon>Bacillati</taxon>
        <taxon>Actinomycetota</taxon>
        <taxon>Actinomycetes</taxon>
        <taxon>Streptosporangiales</taxon>
        <taxon>Streptosporangiaceae</taxon>
        <taxon>Streptosporangium</taxon>
    </lineage>
</organism>
<protein>
    <submittedName>
        <fullName evidence="1">Uncharacterized protein</fullName>
    </submittedName>
</protein>
<sequence>MSGKRFQGVDVLYAFGFERIGVVVSDLYFVDPDPLPGQASPERGVRLELRLFERGEPSGSIYAARPITIARPLWRVDLLQDADAAPGTFDRTHHHPDFDGWIPGPRVFVEELSADPLTWLAGKLSDVPGLLKETGISPGELTEADAAGLRAAVPEITDTVRRLLERVWAGELGRPTDGSGPVTSARVSWL</sequence>
<dbReference type="EMBL" id="PXWG01000088">
    <property type="protein sequence ID" value="PSJ26064.1"/>
    <property type="molecule type" value="Genomic_DNA"/>
</dbReference>
<keyword evidence="2" id="KW-1185">Reference proteome</keyword>
<reference evidence="1 2" key="1">
    <citation type="submission" date="2018-03" db="EMBL/GenBank/DDBJ databases">
        <title>Chitinolytic properties of Streptosporangium nondiastaticum TBG75A20.</title>
        <authorList>
            <person name="Gayathri V."/>
            <person name="Shiburaj S."/>
        </authorList>
    </citation>
    <scope>NUCLEOTIDE SEQUENCE [LARGE SCALE GENOMIC DNA]</scope>
    <source>
        <strain evidence="1 2">TBG75A20</strain>
    </source>
</reference>
<dbReference type="AlphaFoldDB" id="A0A9X7PFG9"/>
<proteinExistence type="predicted"/>
<evidence type="ECO:0000313" key="1">
    <source>
        <dbReference type="EMBL" id="PSJ26064.1"/>
    </source>
</evidence>
<dbReference type="Proteomes" id="UP000242427">
    <property type="component" value="Unassembled WGS sequence"/>
</dbReference>
<name>A0A9X7PFG9_9ACTN</name>
<evidence type="ECO:0000313" key="2">
    <source>
        <dbReference type="Proteomes" id="UP000242427"/>
    </source>
</evidence>
<comment type="caution">
    <text evidence="1">The sequence shown here is derived from an EMBL/GenBank/DDBJ whole genome shotgun (WGS) entry which is preliminary data.</text>
</comment>
<gene>
    <name evidence="1" type="ORF">B7P34_24770</name>
</gene>